<protein>
    <recommendedName>
        <fullName evidence="6">Carboxylic ester hydrolase</fullName>
        <ecNumber evidence="6">3.1.1.-</ecNumber>
    </recommendedName>
</protein>
<dbReference type="VEuPathDB" id="VectorBase:PPAPM1_006129"/>
<keyword evidence="9" id="KW-1185">Reference proteome</keyword>
<dbReference type="EC" id="3.1.1.-" evidence="6"/>
<keyword evidence="2" id="KW-0719">Serine esterase</keyword>
<keyword evidence="6" id="KW-0732">Signal</keyword>
<evidence type="ECO:0000256" key="2">
    <source>
        <dbReference type="ARBA" id="ARBA00022487"/>
    </source>
</evidence>
<comment type="similarity">
    <text evidence="1 6">Belongs to the type-B carboxylesterase/lipase family.</text>
</comment>
<dbReference type="PANTHER" id="PTHR43142">
    <property type="entry name" value="CARBOXYLIC ESTER HYDROLASE"/>
    <property type="match status" value="1"/>
</dbReference>
<dbReference type="GO" id="GO:0052689">
    <property type="term" value="F:carboxylic ester hydrolase activity"/>
    <property type="evidence" value="ECO:0007669"/>
    <property type="project" value="UniProtKB-KW"/>
</dbReference>
<dbReference type="InterPro" id="IPR029058">
    <property type="entry name" value="AB_hydrolase_fold"/>
</dbReference>
<dbReference type="Proteomes" id="UP000092462">
    <property type="component" value="Unassembled WGS sequence"/>
</dbReference>
<dbReference type="AlphaFoldDB" id="A0A1B0D873"/>
<dbReference type="InterPro" id="IPR019826">
    <property type="entry name" value="Carboxylesterase_B_AS"/>
</dbReference>
<evidence type="ECO:0000256" key="5">
    <source>
        <dbReference type="ARBA" id="ARBA00023180"/>
    </source>
</evidence>
<feature type="domain" description="Carboxylesterase type B" evidence="7">
    <location>
        <begin position="32"/>
        <end position="532"/>
    </location>
</feature>
<accession>A0A1B0D873</accession>
<feature type="chain" id="PRO_5036529438" description="Carboxylic ester hydrolase" evidence="6">
    <location>
        <begin position="23"/>
        <end position="569"/>
    </location>
</feature>
<keyword evidence="5" id="KW-0325">Glycoprotein</keyword>
<dbReference type="VEuPathDB" id="VectorBase:PPAI003746"/>
<dbReference type="Gene3D" id="3.40.50.1820">
    <property type="entry name" value="alpha/beta hydrolase"/>
    <property type="match status" value="1"/>
</dbReference>
<name>A0A1B0D873_PHLPP</name>
<evidence type="ECO:0000256" key="1">
    <source>
        <dbReference type="ARBA" id="ARBA00005964"/>
    </source>
</evidence>
<evidence type="ECO:0000256" key="6">
    <source>
        <dbReference type="RuleBase" id="RU361235"/>
    </source>
</evidence>
<dbReference type="InterPro" id="IPR002018">
    <property type="entry name" value="CarbesteraseB"/>
</dbReference>
<proteinExistence type="inferred from homology"/>
<evidence type="ECO:0000256" key="4">
    <source>
        <dbReference type="ARBA" id="ARBA00023157"/>
    </source>
</evidence>
<dbReference type="EnsemblMetazoa" id="PPAI003746-RA">
    <property type="protein sequence ID" value="PPAI003746-PA"/>
    <property type="gene ID" value="PPAI003746"/>
</dbReference>
<feature type="signal peptide" evidence="6">
    <location>
        <begin position="1"/>
        <end position="22"/>
    </location>
</feature>
<organism evidence="8 9">
    <name type="scientific">Phlebotomus papatasi</name>
    <name type="common">Sandfly</name>
    <dbReference type="NCBI Taxonomy" id="29031"/>
    <lineage>
        <taxon>Eukaryota</taxon>
        <taxon>Metazoa</taxon>
        <taxon>Ecdysozoa</taxon>
        <taxon>Arthropoda</taxon>
        <taxon>Hexapoda</taxon>
        <taxon>Insecta</taxon>
        <taxon>Pterygota</taxon>
        <taxon>Neoptera</taxon>
        <taxon>Endopterygota</taxon>
        <taxon>Diptera</taxon>
        <taxon>Nematocera</taxon>
        <taxon>Psychodoidea</taxon>
        <taxon>Psychodidae</taxon>
        <taxon>Phlebotomus</taxon>
        <taxon>Phlebotomus</taxon>
    </lineage>
</organism>
<dbReference type="Pfam" id="PF00135">
    <property type="entry name" value="COesterase"/>
    <property type="match status" value="1"/>
</dbReference>
<sequence length="569" mass="64102">MRVQRMNFKREILLSLFLGILAEFVVQALEDEAIVNLPNGPIRGEKFPNFFAFKGIQYAESPVGEKRFEPVGLFREKWTEVKDVREFGASCVQLPHMGYSDEAIIEGEEDCLFLSVFTSSLDTKKKLPVFFYIHGGAFMFGGGKLFTPERILEHQEMVFVTINYRVGIMGFLSTEDEVVPGNMGLKDQVVALQWVKENIHLFGGNPDSVTITGLSAGGASTHLHYFSPLSEGLFHRGLSQSGCALNPWVMAENSRKKALTVAGHLKCPVDSIEKAIECLKTKPAEEVVRSATLFLKWLYNPFSPFGVVVEKKGSNPFLSGHPEDLLRTGKVSKLPWIVSLTDSEGLYPVADFVNPPSRLEELNKKWVELAPIVLDFAGTVANRDQNSVAKIIKRTYLETEDITEKNLPKLVDMFSDRLFDIGISLSARLHAEVLKSPVYLIHFTYRANFGIQHFFAPNFKFKGAGHADDNMILYKTPLRPLPLTTNEQLMVKLYAEFFVSYATQEKPKMAEVTLVPITSKFMPFLHIKSPENIIIGNTVGFANEKFWYSLPIAEYTKWNAPKKPQKIEL</sequence>
<evidence type="ECO:0000259" key="7">
    <source>
        <dbReference type="Pfam" id="PF00135"/>
    </source>
</evidence>
<evidence type="ECO:0000313" key="8">
    <source>
        <dbReference type="EnsemblMetazoa" id="PPAI003746-PA"/>
    </source>
</evidence>
<evidence type="ECO:0000256" key="3">
    <source>
        <dbReference type="ARBA" id="ARBA00022801"/>
    </source>
</evidence>
<reference evidence="8" key="1">
    <citation type="submission" date="2022-08" db="UniProtKB">
        <authorList>
            <consortium name="EnsemblMetazoa"/>
        </authorList>
    </citation>
    <scope>IDENTIFICATION</scope>
    <source>
        <strain evidence="8">Israel</strain>
    </source>
</reference>
<evidence type="ECO:0000313" key="9">
    <source>
        <dbReference type="Proteomes" id="UP000092462"/>
    </source>
</evidence>
<dbReference type="PROSITE" id="PS00122">
    <property type="entry name" value="CARBOXYLESTERASE_B_1"/>
    <property type="match status" value="1"/>
</dbReference>
<dbReference type="EMBL" id="AJVK01027244">
    <property type="status" value="NOT_ANNOTATED_CDS"/>
    <property type="molecule type" value="Genomic_DNA"/>
</dbReference>
<keyword evidence="4" id="KW-1015">Disulfide bond</keyword>
<dbReference type="SUPFAM" id="SSF53474">
    <property type="entry name" value="alpha/beta-Hydrolases"/>
    <property type="match status" value="1"/>
</dbReference>
<keyword evidence="3 6" id="KW-0378">Hydrolase</keyword>
<dbReference type="PANTHER" id="PTHR43142:SF1">
    <property type="entry name" value="CARBOXYLIC ESTER HYDROLASE"/>
    <property type="match status" value="1"/>
</dbReference>